<gene>
    <name evidence="1" type="ORF">FWILDA_LOCUS15540</name>
</gene>
<comment type="caution">
    <text evidence="1">The sequence shown here is derived from an EMBL/GenBank/DDBJ whole genome shotgun (WGS) entry which is preliminary data.</text>
</comment>
<proteinExistence type="predicted"/>
<dbReference type="AlphaFoldDB" id="A0A9W4T487"/>
<organism evidence="1 2">
    <name type="scientific">Funneliformis geosporum</name>
    <dbReference type="NCBI Taxonomy" id="1117311"/>
    <lineage>
        <taxon>Eukaryota</taxon>
        <taxon>Fungi</taxon>
        <taxon>Fungi incertae sedis</taxon>
        <taxon>Mucoromycota</taxon>
        <taxon>Glomeromycotina</taxon>
        <taxon>Glomeromycetes</taxon>
        <taxon>Glomerales</taxon>
        <taxon>Glomeraceae</taxon>
        <taxon>Funneliformis</taxon>
    </lineage>
</organism>
<name>A0A9W4T487_9GLOM</name>
<dbReference type="Proteomes" id="UP001153678">
    <property type="component" value="Unassembled WGS sequence"/>
</dbReference>
<evidence type="ECO:0000313" key="2">
    <source>
        <dbReference type="Proteomes" id="UP001153678"/>
    </source>
</evidence>
<dbReference type="PANTHER" id="PTHR33266">
    <property type="entry name" value="CHROMOSOME 15, WHOLE GENOME SHOTGUN SEQUENCE"/>
    <property type="match status" value="1"/>
</dbReference>
<accession>A0A9W4T487</accession>
<keyword evidence="2" id="KW-1185">Reference proteome</keyword>
<dbReference type="EMBL" id="CAMKVN010008283">
    <property type="protein sequence ID" value="CAI2192362.1"/>
    <property type="molecule type" value="Genomic_DNA"/>
</dbReference>
<dbReference type="PANTHER" id="PTHR33266:SF1">
    <property type="entry name" value="F-BOX DOMAIN-CONTAINING PROTEIN"/>
    <property type="match status" value="1"/>
</dbReference>
<protein>
    <submittedName>
        <fullName evidence="1">3164_t:CDS:1</fullName>
    </submittedName>
</protein>
<evidence type="ECO:0000313" key="1">
    <source>
        <dbReference type="EMBL" id="CAI2192362.1"/>
    </source>
</evidence>
<dbReference type="OrthoDB" id="2432117at2759"/>
<sequence>MADKQEILVFTQEFSTFSLEFLKNHPQTSLQELISEFTKQKENQNVVEKKLYDGTFKEAFRSEYQDPLGVIAYLHQKLCFYTEAWNPDEYYFPGVAGVQTSGSGKSRSFITLSQKGVYVVYCSFLSENSTGYPKRSAIANYLSTNQISAEESELRFISFICACLLAVGICVREGISPSHLINNHLPSDKNSDDKFWLWI</sequence>
<reference evidence="1" key="1">
    <citation type="submission" date="2022-08" db="EMBL/GenBank/DDBJ databases">
        <authorList>
            <person name="Kallberg Y."/>
            <person name="Tangrot J."/>
            <person name="Rosling A."/>
        </authorList>
    </citation>
    <scope>NUCLEOTIDE SEQUENCE</scope>
    <source>
        <strain evidence="1">Wild A</strain>
    </source>
</reference>